<feature type="compositionally biased region" description="Polar residues" evidence="1">
    <location>
        <begin position="42"/>
        <end position="59"/>
    </location>
</feature>
<evidence type="ECO:0000256" key="1">
    <source>
        <dbReference type="SAM" id="MobiDB-lite"/>
    </source>
</evidence>
<dbReference type="Proteomes" id="UP001195483">
    <property type="component" value="Unassembled WGS sequence"/>
</dbReference>
<name>A0AAE0STS9_9BIVA</name>
<gene>
    <name evidence="2" type="ORF">CHS0354_002101</name>
</gene>
<evidence type="ECO:0000313" key="3">
    <source>
        <dbReference type="Proteomes" id="UP001195483"/>
    </source>
</evidence>
<reference evidence="2" key="2">
    <citation type="journal article" date="2021" name="Genome Biol. Evol.">
        <title>Developing a high-quality reference genome for a parasitic bivalve with doubly uniparental inheritance (Bivalvia: Unionida).</title>
        <authorList>
            <person name="Smith C.H."/>
        </authorList>
    </citation>
    <scope>NUCLEOTIDE SEQUENCE</scope>
    <source>
        <strain evidence="2">CHS0354</strain>
        <tissue evidence="2">Mantle</tissue>
    </source>
</reference>
<comment type="caution">
    <text evidence="2">The sequence shown here is derived from an EMBL/GenBank/DDBJ whole genome shotgun (WGS) entry which is preliminary data.</text>
</comment>
<proteinExistence type="predicted"/>
<feature type="region of interest" description="Disordered" evidence="1">
    <location>
        <begin position="1"/>
        <end position="59"/>
    </location>
</feature>
<dbReference type="AlphaFoldDB" id="A0AAE0STS9"/>
<dbReference type="EMBL" id="JAEAOA010000187">
    <property type="protein sequence ID" value="KAK3598102.1"/>
    <property type="molecule type" value="Genomic_DNA"/>
</dbReference>
<reference evidence="2" key="3">
    <citation type="submission" date="2023-05" db="EMBL/GenBank/DDBJ databases">
        <authorList>
            <person name="Smith C.H."/>
        </authorList>
    </citation>
    <scope>NUCLEOTIDE SEQUENCE</scope>
    <source>
        <strain evidence="2">CHS0354</strain>
        <tissue evidence="2">Mantle</tissue>
    </source>
</reference>
<reference evidence="2" key="1">
    <citation type="journal article" date="2021" name="Genome Biol. Evol.">
        <title>A High-Quality Reference Genome for a Parasitic Bivalve with Doubly Uniparental Inheritance (Bivalvia: Unionida).</title>
        <authorList>
            <person name="Smith C.H."/>
        </authorList>
    </citation>
    <scope>NUCLEOTIDE SEQUENCE</scope>
    <source>
        <strain evidence="2">CHS0354</strain>
    </source>
</reference>
<sequence>MAGLNAQYKKSRDFDAKGSEESKTIKVQTPRDGEEAQKKAPFSTTTIATPQHGTSSEGA</sequence>
<keyword evidence="3" id="KW-1185">Reference proteome</keyword>
<evidence type="ECO:0000313" key="2">
    <source>
        <dbReference type="EMBL" id="KAK3598102.1"/>
    </source>
</evidence>
<accession>A0AAE0STS9</accession>
<organism evidence="2 3">
    <name type="scientific">Potamilus streckersoni</name>
    <dbReference type="NCBI Taxonomy" id="2493646"/>
    <lineage>
        <taxon>Eukaryota</taxon>
        <taxon>Metazoa</taxon>
        <taxon>Spiralia</taxon>
        <taxon>Lophotrochozoa</taxon>
        <taxon>Mollusca</taxon>
        <taxon>Bivalvia</taxon>
        <taxon>Autobranchia</taxon>
        <taxon>Heteroconchia</taxon>
        <taxon>Palaeoheterodonta</taxon>
        <taxon>Unionida</taxon>
        <taxon>Unionoidea</taxon>
        <taxon>Unionidae</taxon>
        <taxon>Ambleminae</taxon>
        <taxon>Lampsilini</taxon>
        <taxon>Potamilus</taxon>
    </lineage>
</organism>
<feature type="compositionally biased region" description="Basic and acidic residues" evidence="1">
    <location>
        <begin position="10"/>
        <end position="38"/>
    </location>
</feature>
<protein>
    <submittedName>
        <fullName evidence="2">Uncharacterized protein</fullName>
    </submittedName>
</protein>